<comment type="caution">
    <text evidence="18">The sequence shown here is derived from an EMBL/GenBank/DDBJ whole genome shotgun (WGS) entry which is preliminary data.</text>
</comment>
<dbReference type="Proteomes" id="UP000248132">
    <property type="component" value="Unassembled WGS sequence"/>
</dbReference>
<keyword evidence="13 15" id="KW-0460">Magnesium</keyword>
<dbReference type="AlphaFoldDB" id="A0A318Y4Y5"/>
<dbReference type="Gene3D" id="3.30.160.20">
    <property type="match status" value="1"/>
</dbReference>
<evidence type="ECO:0000256" key="15">
    <source>
        <dbReference type="HAMAP-Rule" id="MF_00104"/>
    </source>
</evidence>
<feature type="active site" evidence="15">
    <location>
        <position position="129"/>
    </location>
</feature>
<evidence type="ECO:0000256" key="14">
    <source>
        <dbReference type="ARBA" id="ARBA00022884"/>
    </source>
</evidence>
<comment type="similarity">
    <text evidence="3">Belongs to the ribonuclease III family.</text>
</comment>
<evidence type="ECO:0000256" key="8">
    <source>
        <dbReference type="ARBA" id="ARBA00022694"/>
    </source>
</evidence>
<dbReference type="GO" id="GO:0019843">
    <property type="term" value="F:rRNA binding"/>
    <property type="evidence" value="ECO:0007669"/>
    <property type="project" value="UniProtKB-KW"/>
</dbReference>
<dbReference type="HAMAP" id="MF_00104">
    <property type="entry name" value="RNase_III"/>
    <property type="match status" value="1"/>
</dbReference>
<accession>A0A318Y4Y5</accession>
<dbReference type="PROSITE" id="PS50142">
    <property type="entry name" value="RNASE_3_2"/>
    <property type="match status" value="1"/>
</dbReference>
<dbReference type="CDD" id="cd00593">
    <property type="entry name" value="RIBOc"/>
    <property type="match status" value="1"/>
</dbReference>
<evidence type="ECO:0000256" key="3">
    <source>
        <dbReference type="ARBA" id="ARBA00010183"/>
    </source>
</evidence>
<comment type="catalytic activity">
    <reaction evidence="1 15">
        <text>Endonucleolytic cleavage to 5'-phosphomonoester.</text>
        <dbReference type="EC" id="3.1.26.3"/>
    </reaction>
</comment>
<reference evidence="18 19" key="1">
    <citation type="submission" date="2018-06" db="EMBL/GenBank/DDBJ databases">
        <title>Genomic Encyclopedia of Type Strains, Phase I: the one thousand microbial genomes (KMG-I) project.</title>
        <authorList>
            <person name="Kyrpides N."/>
        </authorList>
    </citation>
    <scope>NUCLEOTIDE SEQUENCE [LARGE SCALE GENOMIC DNA]</scope>
    <source>
        <strain evidence="18 19">DSM 19573</strain>
    </source>
</reference>
<keyword evidence="7 15" id="KW-0507">mRNA processing</keyword>
<dbReference type="CDD" id="cd10845">
    <property type="entry name" value="DSRM_RNAse_III_family"/>
    <property type="match status" value="1"/>
</dbReference>
<evidence type="ECO:0000256" key="11">
    <source>
        <dbReference type="ARBA" id="ARBA00022759"/>
    </source>
</evidence>
<dbReference type="EMBL" id="QKMR01000014">
    <property type="protein sequence ID" value="PYG87061.1"/>
    <property type="molecule type" value="Genomic_DNA"/>
</dbReference>
<keyword evidence="6 15" id="KW-0698">rRNA processing</keyword>
<evidence type="ECO:0000256" key="12">
    <source>
        <dbReference type="ARBA" id="ARBA00022801"/>
    </source>
</evidence>
<feature type="binding site" evidence="15">
    <location>
        <position position="129"/>
    </location>
    <ligand>
        <name>Mg(2+)</name>
        <dbReference type="ChEBI" id="CHEBI:18420"/>
    </ligand>
</feature>
<sequence length="244" mass="27127">MMNNNTRNNSNSVLENRIKYKFKDRQILLTAITHSSYANERKTKKIAYNERIEFLGDSVLSLVISEYLYKMYPNLPEGELTVTRAKIVCESSLAKCAADIGLGKFLMLGKGEELSGGREKASIQSDAFEALIGAIYIDGGFETAKGFILKYMEGIIKNCVEGKLFYDFKTQLQELVQQNGEQHILYNVIDESGPDHNKTFVTEVSINGAVTGKGTGHSKKESEQNAAKDALERLKVDDGGVLKH</sequence>
<dbReference type="GO" id="GO:0005737">
    <property type="term" value="C:cytoplasm"/>
    <property type="evidence" value="ECO:0007669"/>
    <property type="project" value="UniProtKB-SubCell"/>
</dbReference>
<dbReference type="GO" id="GO:0042802">
    <property type="term" value="F:identical protein binding"/>
    <property type="evidence" value="ECO:0007669"/>
    <property type="project" value="UniProtKB-ARBA"/>
</dbReference>
<dbReference type="GO" id="GO:0010468">
    <property type="term" value="P:regulation of gene expression"/>
    <property type="evidence" value="ECO:0007669"/>
    <property type="project" value="TreeGrafter"/>
</dbReference>
<keyword evidence="12 15" id="KW-0378">Hydrolase</keyword>
<evidence type="ECO:0000313" key="19">
    <source>
        <dbReference type="Proteomes" id="UP000248132"/>
    </source>
</evidence>
<evidence type="ECO:0000256" key="7">
    <source>
        <dbReference type="ARBA" id="ARBA00022664"/>
    </source>
</evidence>
<evidence type="ECO:0000256" key="4">
    <source>
        <dbReference type="ARBA" id="ARBA00011738"/>
    </source>
</evidence>
<dbReference type="NCBIfam" id="TIGR02191">
    <property type="entry name" value="RNaseIII"/>
    <property type="match status" value="1"/>
</dbReference>
<dbReference type="Pfam" id="PF00035">
    <property type="entry name" value="dsrm"/>
    <property type="match status" value="1"/>
</dbReference>
<comment type="subunit">
    <text evidence="4 15">Homodimer.</text>
</comment>
<dbReference type="FunFam" id="3.30.160.20:FF:000003">
    <property type="entry name" value="Ribonuclease 3"/>
    <property type="match status" value="1"/>
</dbReference>
<dbReference type="Pfam" id="PF14622">
    <property type="entry name" value="Ribonucleas_3_3"/>
    <property type="match status" value="1"/>
</dbReference>
<keyword evidence="9 15" id="KW-0540">Nuclease</keyword>
<keyword evidence="15" id="KW-0699">rRNA-binding</keyword>
<comment type="subcellular location">
    <subcellularLocation>
        <location evidence="2 15">Cytoplasm</location>
    </subcellularLocation>
</comment>
<feature type="binding site" evidence="15">
    <location>
        <position position="126"/>
    </location>
    <ligand>
        <name>Mg(2+)</name>
        <dbReference type="ChEBI" id="CHEBI:18420"/>
    </ligand>
</feature>
<dbReference type="InterPro" id="IPR036389">
    <property type="entry name" value="RNase_III_sf"/>
</dbReference>
<dbReference type="PROSITE" id="PS50137">
    <property type="entry name" value="DS_RBD"/>
    <property type="match status" value="1"/>
</dbReference>
<feature type="binding site" evidence="15">
    <location>
        <position position="53"/>
    </location>
    <ligand>
        <name>Mg(2+)</name>
        <dbReference type="ChEBI" id="CHEBI:18420"/>
    </ligand>
</feature>
<evidence type="ECO:0000313" key="18">
    <source>
        <dbReference type="EMBL" id="PYG87061.1"/>
    </source>
</evidence>
<dbReference type="SMART" id="SM00535">
    <property type="entry name" value="RIBOc"/>
    <property type="match status" value="1"/>
</dbReference>
<name>A0A318Y4Y5_9FIRM</name>
<dbReference type="GO" id="GO:0006364">
    <property type="term" value="P:rRNA processing"/>
    <property type="evidence" value="ECO:0007669"/>
    <property type="project" value="UniProtKB-UniRule"/>
</dbReference>
<keyword evidence="8 15" id="KW-0819">tRNA processing</keyword>
<organism evidence="18 19">
    <name type="scientific">Ruminiclostridium sufflavum DSM 19573</name>
    <dbReference type="NCBI Taxonomy" id="1121337"/>
    <lineage>
        <taxon>Bacteria</taxon>
        <taxon>Bacillati</taxon>
        <taxon>Bacillota</taxon>
        <taxon>Clostridia</taxon>
        <taxon>Eubacteriales</taxon>
        <taxon>Oscillospiraceae</taxon>
        <taxon>Ruminiclostridium</taxon>
    </lineage>
</organism>
<evidence type="ECO:0000256" key="10">
    <source>
        <dbReference type="ARBA" id="ARBA00022723"/>
    </source>
</evidence>
<dbReference type="InterPro" id="IPR014720">
    <property type="entry name" value="dsRBD_dom"/>
</dbReference>
<evidence type="ECO:0000256" key="2">
    <source>
        <dbReference type="ARBA" id="ARBA00004496"/>
    </source>
</evidence>
<dbReference type="GO" id="GO:0003725">
    <property type="term" value="F:double-stranded RNA binding"/>
    <property type="evidence" value="ECO:0007669"/>
    <property type="project" value="TreeGrafter"/>
</dbReference>
<evidence type="ECO:0000256" key="13">
    <source>
        <dbReference type="ARBA" id="ARBA00022842"/>
    </source>
</evidence>
<evidence type="ECO:0000259" key="16">
    <source>
        <dbReference type="PROSITE" id="PS50137"/>
    </source>
</evidence>
<feature type="active site" evidence="15">
    <location>
        <position position="57"/>
    </location>
</feature>
<dbReference type="InterPro" id="IPR011907">
    <property type="entry name" value="RNase_III"/>
</dbReference>
<feature type="domain" description="RNase III" evidence="17">
    <location>
        <begin position="11"/>
        <end position="140"/>
    </location>
</feature>
<dbReference type="Gene3D" id="1.10.1520.10">
    <property type="entry name" value="Ribonuclease III domain"/>
    <property type="match status" value="1"/>
</dbReference>
<keyword evidence="11 15" id="KW-0255">Endonuclease</keyword>
<keyword evidence="10 15" id="KW-0479">Metal-binding</keyword>
<evidence type="ECO:0000256" key="1">
    <source>
        <dbReference type="ARBA" id="ARBA00000109"/>
    </source>
</evidence>
<evidence type="ECO:0000256" key="6">
    <source>
        <dbReference type="ARBA" id="ARBA00022552"/>
    </source>
</evidence>
<keyword evidence="5 15" id="KW-0963">Cytoplasm</keyword>
<evidence type="ECO:0000256" key="9">
    <source>
        <dbReference type="ARBA" id="ARBA00022722"/>
    </source>
</evidence>
<dbReference type="GO" id="GO:0008033">
    <property type="term" value="P:tRNA processing"/>
    <property type="evidence" value="ECO:0007669"/>
    <property type="project" value="UniProtKB-KW"/>
</dbReference>
<protein>
    <recommendedName>
        <fullName evidence="15">Ribonuclease 3</fullName>
        <ecNumber evidence="15">3.1.26.3</ecNumber>
    </recommendedName>
    <alternativeName>
        <fullName evidence="15">Ribonuclease III</fullName>
        <shortName evidence="15">RNase III</shortName>
    </alternativeName>
</protein>
<keyword evidence="14 15" id="KW-0694">RNA-binding</keyword>
<dbReference type="EC" id="3.1.26.3" evidence="15"/>
<keyword evidence="19" id="KW-1185">Reference proteome</keyword>
<comment type="cofactor">
    <cofactor evidence="15">
        <name>Mg(2+)</name>
        <dbReference type="ChEBI" id="CHEBI:18420"/>
    </cofactor>
</comment>
<dbReference type="PANTHER" id="PTHR11207:SF0">
    <property type="entry name" value="RIBONUCLEASE 3"/>
    <property type="match status" value="1"/>
</dbReference>
<dbReference type="SMART" id="SM00358">
    <property type="entry name" value="DSRM"/>
    <property type="match status" value="1"/>
</dbReference>
<proteinExistence type="inferred from homology"/>
<dbReference type="GO" id="GO:0004525">
    <property type="term" value="F:ribonuclease III activity"/>
    <property type="evidence" value="ECO:0007669"/>
    <property type="project" value="UniProtKB-UniRule"/>
</dbReference>
<dbReference type="PANTHER" id="PTHR11207">
    <property type="entry name" value="RIBONUCLEASE III"/>
    <property type="match status" value="1"/>
</dbReference>
<comment type="function">
    <text evidence="15">Digests double-stranded RNA. Involved in the processing of primary rRNA transcript to yield the immediate precursors to the large and small rRNAs (23S and 16S). Processes some mRNAs, and tRNAs when they are encoded in the rRNA operon. Processes pre-crRNA and tracrRNA of type II CRISPR loci if present in the organism.</text>
</comment>
<dbReference type="SUPFAM" id="SSF54768">
    <property type="entry name" value="dsRNA-binding domain-like"/>
    <property type="match status" value="1"/>
</dbReference>
<gene>
    <name evidence="15" type="primary">rnc</name>
    <name evidence="18" type="ORF">LY28_02444</name>
</gene>
<dbReference type="FunFam" id="1.10.1520.10:FF:000001">
    <property type="entry name" value="Ribonuclease 3"/>
    <property type="match status" value="1"/>
</dbReference>
<feature type="domain" description="DRBM" evidence="16">
    <location>
        <begin position="167"/>
        <end position="236"/>
    </location>
</feature>
<evidence type="ECO:0000259" key="17">
    <source>
        <dbReference type="PROSITE" id="PS50142"/>
    </source>
</evidence>
<dbReference type="InterPro" id="IPR000999">
    <property type="entry name" value="RNase_III_dom"/>
</dbReference>
<dbReference type="GO" id="GO:0046872">
    <property type="term" value="F:metal ion binding"/>
    <property type="evidence" value="ECO:0007669"/>
    <property type="project" value="UniProtKB-KW"/>
</dbReference>
<dbReference type="GO" id="GO:0006397">
    <property type="term" value="P:mRNA processing"/>
    <property type="evidence" value="ECO:0007669"/>
    <property type="project" value="UniProtKB-UniRule"/>
</dbReference>
<evidence type="ECO:0000256" key="5">
    <source>
        <dbReference type="ARBA" id="ARBA00022490"/>
    </source>
</evidence>
<dbReference type="SUPFAM" id="SSF69065">
    <property type="entry name" value="RNase III domain-like"/>
    <property type="match status" value="1"/>
</dbReference>